<name>A0AAV4ILL1_9GAST</name>
<dbReference type="PANTHER" id="PTHR43903">
    <property type="entry name" value="NEUROLIGIN"/>
    <property type="match status" value="1"/>
</dbReference>
<keyword evidence="3" id="KW-0378">Hydrolase</keyword>
<accession>A0AAV4ILL1</accession>
<reference evidence="3 4" key="1">
    <citation type="journal article" date="2021" name="Elife">
        <title>Chloroplast acquisition without the gene transfer in kleptoplastic sea slugs, Plakobranchus ocellatus.</title>
        <authorList>
            <person name="Maeda T."/>
            <person name="Takahashi S."/>
            <person name="Yoshida T."/>
            <person name="Shimamura S."/>
            <person name="Takaki Y."/>
            <person name="Nagai Y."/>
            <person name="Toyoda A."/>
            <person name="Suzuki Y."/>
            <person name="Arimoto A."/>
            <person name="Ishii H."/>
            <person name="Satoh N."/>
            <person name="Nishiyama T."/>
            <person name="Hasebe M."/>
            <person name="Maruyama T."/>
            <person name="Minagawa J."/>
            <person name="Obokata J."/>
            <person name="Shigenobu S."/>
        </authorList>
    </citation>
    <scope>NUCLEOTIDE SEQUENCE [LARGE SCALE GENOMIC DNA]</scope>
</reference>
<keyword evidence="4" id="KW-1185">Reference proteome</keyword>
<organism evidence="3 4">
    <name type="scientific">Elysia marginata</name>
    <dbReference type="NCBI Taxonomy" id="1093978"/>
    <lineage>
        <taxon>Eukaryota</taxon>
        <taxon>Metazoa</taxon>
        <taxon>Spiralia</taxon>
        <taxon>Lophotrochozoa</taxon>
        <taxon>Mollusca</taxon>
        <taxon>Gastropoda</taxon>
        <taxon>Heterobranchia</taxon>
        <taxon>Euthyneura</taxon>
        <taxon>Panpulmonata</taxon>
        <taxon>Sacoglossa</taxon>
        <taxon>Placobranchoidea</taxon>
        <taxon>Plakobranchidae</taxon>
        <taxon>Elysia</taxon>
    </lineage>
</organism>
<dbReference type="AlphaFoldDB" id="A0AAV4ILL1"/>
<dbReference type="GO" id="GO:0016787">
    <property type="term" value="F:hydrolase activity"/>
    <property type="evidence" value="ECO:0007669"/>
    <property type="project" value="UniProtKB-KW"/>
</dbReference>
<dbReference type="Gene3D" id="3.40.50.1820">
    <property type="entry name" value="alpha/beta hydrolase"/>
    <property type="match status" value="1"/>
</dbReference>
<feature type="domain" description="Carboxylesterase type B" evidence="2">
    <location>
        <begin position="5"/>
        <end position="302"/>
    </location>
</feature>
<gene>
    <name evidence="3" type="ORF">ElyMa_003063900</name>
</gene>
<protein>
    <submittedName>
        <fullName evidence="3">Carboxylic ester hydrolase</fullName>
    </submittedName>
</protein>
<sequence>MTSIVSRSARESVREFAELVECTTPSSAINNSCLQNIGVDNILKYSKPEWYVHSRAQRQLDFVWMPVIDGEFIPGEPLDLINDATFLDQHGAFQKDYLIGVLNDEGALLTTNFFYPIPLDTLSNSTFFTDLQTYLLQNRFGKEKPTKATLIDAINTFYTGKANLPLNPTAKSALDLCSDLVFGVPAVEAALALSNPQITKKSKTFLFQVDYCPPHAESQAPCFRHGDILALVFPRRNITDPVEAKLSDLVISVLSRFAKSSDPGATLDCGWPEFEPNRRQYLRLSPNSDVRSFLYHYRMQFWLRTVPCIMYGDAYCT</sequence>
<evidence type="ECO:0000259" key="2">
    <source>
        <dbReference type="Pfam" id="PF00135"/>
    </source>
</evidence>
<proteinExistence type="inferred from homology"/>
<evidence type="ECO:0000313" key="3">
    <source>
        <dbReference type="EMBL" id="GFS10550.1"/>
    </source>
</evidence>
<dbReference type="Proteomes" id="UP000762676">
    <property type="component" value="Unassembled WGS sequence"/>
</dbReference>
<dbReference type="InterPro" id="IPR029058">
    <property type="entry name" value="AB_hydrolase_fold"/>
</dbReference>
<comment type="similarity">
    <text evidence="1">Belongs to the type-B carboxylesterase/lipase family.</text>
</comment>
<evidence type="ECO:0000256" key="1">
    <source>
        <dbReference type="ARBA" id="ARBA00005964"/>
    </source>
</evidence>
<dbReference type="EMBL" id="BMAT01006342">
    <property type="protein sequence ID" value="GFS10550.1"/>
    <property type="molecule type" value="Genomic_DNA"/>
</dbReference>
<dbReference type="InterPro" id="IPR002018">
    <property type="entry name" value="CarbesteraseB"/>
</dbReference>
<dbReference type="SUPFAM" id="SSF53474">
    <property type="entry name" value="alpha/beta-Hydrolases"/>
    <property type="match status" value="1"/>
</dbReference>
<comment type="caution">
    <text evidence="3">The sequence shown here is derived from an EMBL/GenBank/DDBJ whole genome shotgun (WGS) entry which is preliminary data.</text>
</comment>
<evidence type="ECO:0000313" key="4">
    <source>
        <dbReference type="Proteomes" id="UP000762676"/>
    </source>
</evidence>
<dbReference type="InterPro" id="IPR051093">
    <property type="entry name" value="Neuroligin/BSAL"/>
</dbReference>
<dbReference type="Pfam" id="PF00135">
    <property type="entry name" value="COesterase"/>
    <property type="match status" value="1"/>
</dbReference>